<dbReference type="OrthoDB" id="9811754at2"/>
<feature type="domain" description="Multidrug resistance protein MdtA-like barrel-sandwich hybrid" evidence="3">
    <location>
        <begin position="54"/>
        <end position="301"/>
    </location>
</feature>
<dbReference type="PANTHER" id="PTHR30367:SF1">
    <property type="entry name" value="MULTIDRUG RESISTANCE PROTEIN MDTN"/>
    <property type="match status" value="1"/>
</dbReference>
<evidence type="ECO:0000259" key="4">
    <source>
        <dbReference type="Pfam" id="PF25963"/>
    </source>
</evidence>
<evidence type="ECO:0000313" key="5">
    <source>
        <dbReference type="EMBL" id="TCK73624.1"/>
    </source>
</evidence>
<dbReference type="AlphaFoldDB" id="A0A4R1L675"/>
<dbReference type="Gene3D" id="2.40.50.100">
    <property type="match status" value="1"/>
</dbReference>
<dbReference type="PANTHER" id="PTHR30367">
    <property type="entry name" value="P-HYDROXYBENZOIC ACID EFFLUX PUMP SUBUNIT AAEA-RELATED"/>
    <property type="match status" value="1"/>
</dbReference>
<dbReference type="InterPro" id="IPR058625">
    <property type="entry name" value="MdtA-like_BSH"/>
</dbReference>
<evidence type="ECO:0000256" key="2">
    <source>
        <dbReference type="SAM" id="Phobius"/>
    </source>
</evidence>
<gene>
    <name evidence="5" type="ORF">C7378_1237</name>
</gene>
<accession>A0A4R1L675</accession>
<comment type="caution">
    <text evidence="5">The sequence shown here is derived from an EMBL/GenBank/DDBJ whole genome shotgun (WGS) entry which is preliminary data.</text>
</comment>
<dbReference type="SUPFAM" id="SSF111369">
    <property type="entry name" value="HlyD-like secretion proteins"/>
    <property type="match status" value="3"/>
</dbReference>
<evidence type="ECO:0000256" key="1">
    <source>
        <dbReference type="SAM" id="Coils"/>
    </source>
</evidence>
<feature type="transmembrane region" description="Helical" evidence="2">
    <location>
        <begin position="16"/>
        <end position="35"/>
    </location>
</feature>
<dbReference type="InterPro" id="IPR058634">
    <property type="entry name" value="AaeA-lik-b-barrel"/>
</dbReference>
<organism evidence="5 6">
    <name type="scientific">Acidipila rosea</name>
    <dbReference type="NCBI Taxonomy" id="768535"/>
    <lineage>
        <taxon>Bacteria</taxon>
        <taxon>Pseudomonadati</taxon>
        <taxon>Acidobacteriota</taxon>
        <taxon>Terriglobia</taxon>
        <taxon>Terriglobales</taxon>
        <taxon>Acidobacteriaceae</taxon>
        <taxon>Acidipila</taxon>
    </lineage>
</organism>
<evidence type="ECO:0000313" key="6">
    <source>
        <dbReference type="Proteomes" id="UP000295210"/>
    </source>
</evidence>
<dbReference type="Gene3D" id="2.40.30.170">
    <property type="match status" value="1"/>
</dbReference>
<feature type="domain" description="p-hydroxybenzoic acid efflux pump subunit AaeA-like beta-barrel" evidence="4">
    <location>
        <begin position="308"/>
        <end position="402"/>
    </location>
</feature>
<keyword evidence="1" id="KW-0175">Coiled coil</keyword>
<proteinExistence type="predicted"/>
<feature type="coiled-coil region" evidence="1">
    <location>
        <begin position="127"/>
        <end position="161"/>
    </location>
</feature>
<protein>
    <submittedName>
        <fullName evidence="5">Multidrug efflux system membrane fusion protein</fullName>
    </submittedName>
</protein>
<keyword evidence="2" id="KW-0472">Membrane</keyword>
<evidence type="ECO:0000259" key="3">
    <source>
        <dbReference type="Pfam" id="PF25917"/>
    </source>
</evidence>
<dbReference type="InterPro" id="IPR050393">
    <property type="entry name" value="MFP_Efflux_Pump"/>
</dbReference>
<reference evidence="5 6" key="1">
    <citation type="submission" date="2019-03" db="EMBL/GenBank/DDBJ databases">
        <title>Genomic Encyclopedia of Type Strains, Phase IV (KMG-IV): sequencing the most valuable type-strain genomes for metagenomic binning, comparative biology and taxonomic classification.</title>
        <authorList>
            <person name="Goeker M."/>
        </authorList>
    </citation>
    <scope>NUCLEOTIDE SEQUENCE [LARGE SCALE GENOMIC DNA]</scope>
    <source>
        <strain evidence="5 6">DSM 103428</strain>
    </source>
</reference>
<sequence length="411" mass="44782">MVDEDRRERHLSRRGWIISAAIVLAASLSALAVVIRTTSFPRTDDAEVFANFIGIAPLVEGPVVKVNVHDNEFVKQGELLYEIDDRPYQYALEHAQAEQAQLEGAIRDEALKIAGQRSGVLAAQAGAVSAEANARRAAAAINEAKADVSHAEAVIKQSQAEYDYANNNLQRIKPLLAKQFVTVDQVDEAESGVAAKAEAVRQAQARLTLAQAHLESAIAAQQQANANISQSTAQVQQSTNNISILDPLVAQRGAREAAVKKAQYDLDNCRVYAPFDARVTNLTISEGAYAHVGQQLFTLIDTRVWWAIANFRETQLQHVRPGMHATVYLMQKPDVPFDGIVDSVGYGVSPDPEVVGSLTPGLPTAQRTLNWVHLASRYPVRVRILHPSTELLRIGETAIVVMNGPHTQDGK</sequence>
<keyword evidence="2" id="KW-1133">Transmembrane helix</keyword>
<dbReference type="Proteomes" id="UP000295210">
    <property type="component" value="Unassembled WGS sequence"/>
</dbReference>
<dbReference type="Gene3D" id="1.10.287.470">
    <property type="entry name" value="Helix hairpin bin"/>
    <property type="match status" value="1"/>
</dbReference>
<name>A0A4R1L675_9BACT</name>
<dbReference type="Pfam" id="PF25917">
    <property type="entry name" value="BSH_RND"/>
    <property type="match status" value="1"/>
</dbReference>
<dbReference type="Pfam" id="PF25963">
    <property type="entry name" value="Beta-barrel_AAEA"/>
    <property type="match status" value="1"/>
</dbReference>
<keyword evidence="2" id="KW-0812">Transmembrane</keyword>
<dbReference type="EMBL" id="SMGK01000002">
    <property type="protein sequence ID" value="TCK73624.1"/>
    <property type="molecule type" value="Genomic_DNA"/>
</dbReference>
<dbReference type="RefSeq" id="WP_131993425.1">
    <property type="nucleotide sequence ID" value="NZ_SMGK01000002.1"/>
</dbReference>
<keyword evidence="6" id="KW-1185">Reference proteome</keyword>